<organism evidence="2 3">
    <name type="scientific">Nocardioides baekrokdamisoli</name>
    <dbReference type="NCBI Taxonomy" id="1804624"/>
    <lineage>
        <taxon>Bacteria</taxon>
        <taxon>Bacillati</taxon>
        <taxon>Actinomycetota</taxon>
        <taxon>Actinomycetes</taxon>
        <taxon>Propionibacteriales</taxon>
        <taxon>Nocardioidaceae</taxon>
        <taxon>Nocardioides</taxon>
    </lineage>
</organism>
<proteinExistence type="predicted"/>
<protein>
    <recommendedName>
        <fullName evidence="4">Zinc-finger domain-containing protein</fullName>
    </recommendedName>
</protein>
<accession>A0A3G9ISW4</accession>
<gene>
    <name evidence="2" type="ORF">Back2_09980</name>
</gene>
<evidence type="ECO:0000313" key="3">
    <source>
        <dbReference type="Proteomes" id="UP000271573"/>
    </source>
</evidence>
<dbReference type="AlphaFoldDB" id="A0A3G9ISW4"/>
<dbReference type="KEGG" id="nbe:Back2_09980"/>
<name>A0A3G9ISW4_9ACTN</name>
<dbReference type="EMBL" id="AP019307">
    <property type="protein sequence ID" value="BBH16711.1"/>
    <property type="molecule type" value="Genomic_DNA"/>
</dbReference>
<evidence type="ECO:0000313" key="2">
    <source>
        <dbReference type="EMBL" id="BBH16711.1"/>
    </source>
</evidence>
<reference evidence="2 3" key="1">
    <citation type="submission" date="2018-11" db="EMBL/GenBank/DDBJ databases">
        <title>Complete genome sequence of Nocardioides baekrokdamisoli strain KCTC 39748.</title>
        <authorList>
            <person name="Kang S.W."/>
            <person name="Lee K.C."/>
            <person name="Kim K.K."/>
            <person name="Kim J.S."/>
            <person name="Kim D.S."/>
            <person name="Ko S.H."/>
            <person name="Yang S.H."/>
            <person name="Shin Y.K."/>
            <person name="Lee J.S."/>
        </authorList>
    </citation>
    <scope>NUCLEOTIDE SEQUENCE [LARGE SCALE GENOMIC DNA]</scope>
    <source>
        <strain evidence="2 3">KCTC 39748</strain>
    </source>
</reference>
<keyword evidence="1" id="KW-0472">Membrane</keyword>
<feature type="transmembrane region" description="Helical" evidence="1">
    <location>
        <begin position="88"/>
        <end position="109"/>
    </location>
</feature>
<evidence type="ECO:0000256" key="1">
    <source>
        <dbReference type="SAM" id="Phobius"/>
    </source>
</evidence>
<dbReference type="OrthoDB" id="3743969at2"/>
<dbReference type="Proteomes" id="UP000271573">
    <property type="component" value="Chromosome"/>
</dbReference>
<keyword evidence="1" id="KW-1133">Transmembrane helix</keyword>
<dbReference type="RefSeq" id="WP_125567316.1">
    <property type="nucleotide sequence ID" value="NZ_AP019307.1"/>
</dbReference>
<evidence type="ECO:0008006" key="4">
    <source>
        <dbReference type="Google" id="ProtNLM"/>
    </source>
</evidence>
<sequence length="140" mass="14745">MNWTQGSRSQHLGTRVSSLLDGQLSAAEADCAWAHVAACSTCREAVQRETWIKQRMAGLSALTTAPSSLKGDLLRPEHCGQHREHRRVISFAAVGGGAVGAAMMGFIALSPAPAAAPTPSGYTTNPTTVIAPASIMYVRR</sequence>
<keyword evidence="1" id="KW-0812">Transmembrane</keyword>
<keyword evidence="3" id="KW-1185">Reference proteome</keyword>